<dbReference type="GO" id="GO:0000981">
    <property type="term" value="F:DNA-binding transcription factor activity, RNA polymerase II-specific"/>
    <property type="evidence" value="ECO:0007669"/>
    <property type="project" value="InterPro"/>
</dbReference>
<dbReference type="Gene3D" id="4.10.240.10">
    <property type="entry name" value="Zn(2)-C6 fungal-type DNA-binding domain"/>
    <property type="match status" value="1"/>
</dbReference>
<protein>
    <recommendedName>
        <fullName evidence="2">Zn(2)-C6 fungal-type domain-containing protein</fullName>
    </recommendedName>
</protein>
<reference evidence="3 4" key="1">
    <citation type="journal article" date="2019" name="Nat. Ecol. Evol.">
        <title>Megaphylogeny resolves global patterns of mushroom evolution.</title>
        <authorList>
            <person name="Varga T."/>
            <person name="Krizsan K."/>
            <person name="Foldi C."/>
            <person name="Dima B."/>
            <person name="Sanchez-Garcia M."/>
            <person name="Sanchez-Ramirez S."/>
            <person name="Szollosi G.J."/>
            <person name="Szarkandi J.G."/>
            <person name="Papp V."/>
            <person name="Albert L."/>
            <person name="Andreopoulos W."/>
            <person name="Angelini C."/>
            <person name="Antonin V."/>
            <person name="Barry K.W."/>
            <person name="Bougher N.L."/>
            <person name="Buchanan P."/>
            <person name="Buyck B."/>
            <person name="Bense V."/>
            <person name="Catcheside P."/>
            <person name="Chovatia M."/>
            <person name="Cooper J."/>
            <person name="Damon W."/>
            <person name="Desjardin D."/>
            <person name="Finy P."/>
            <person name="Geml J."/>
            <person name="Haridas S."/>
            <person name="Hughes K."/>
            <person name="Justo A."/>
            <person name="Karasinski D."/>
            <person name="Kautmanova I."/>
            <person name="Kiss B."/>
            <person name="Kocsube S."/>
            <person name="Kotiranta H."/>
            <person name="LaButti K.M."/>
            <person name="Lechner B.E."/>
            <person name="Liimatainen K."/>
            <person name="Lipzen A."/>
            <person name="Lukacs Z."/>
            <person name="Mihaltcheva S."/>
            <person name="Morgado L.N."/>
            <person name="Niskanen T."/>
            <person name="Noordeloos M.E."/>
            <person name="Ohm R.A."/>
            <person name="Ortiz-Santana B."/>
            <person name="Ovrebo C."/>
            <person name="Racz N."/>
            <person name="Riley R."/>
            <person name="Savchenko A."/>
            <person name="Shiryaev A."/>
            <person name="Soop K."/>
            <person name="Spirin V."/>
            <person name="Szebenyi C."/>
            <person name="Tomsovsky M."/>
            <person name="Tulloss R.E."/>
            <person name="Uehling J."/>
            <person name="Grigoriev I.V."/>
            <person name="Vagvolgyi C."/>
            <person name="Papp T."/>
            <person name="Martin F.M."/>
            <person name="Miettinen O."/>
            <person name="Hibbett D.S."/>
            <person name="Nagy L.G."/>
        </authorList>
    </citation>
    <scope>NUCLEOTIDE SEQUENCE [LARGE SCALE GENOMIC DNA]</scope>
    <source>
        <strain evidence="3 4">CBS 309.79</strain>
    </source>
</reference>
<dbReference type="PROSITE" id="PS50048">
    <property type="entry name" value="ZN2_CY6_FUNGAL_2"/>
    <property type="match status" value="1"/>
</dbReference>
<dbReference type="Proteomes" id="UP000305067">
    <property type="component" value="Unassembled WGS sequence"/>
</dbReference>
<sequence length="136" mass="14932">MLKKKAEKSLPLHSLFPYLELSPPACSYQSSSESPKPSPKPPSSMPQHPVACERCRASKQRCQVYDNDVSCHNCLRRGAQCSYIHSGPLQRGMPSATMSVPMPVYSGCRVCAYYGVHCSGGQPCSNCMNTNQHCAY</sequence>
<accession>A0A5C3QG34</accession>
<evidence type="ECO:0000313" key="4">
    <source>
        <dbReference type="Proteomes" id="UP000305067"/>
    </source>
</evidence>
<dbReference type="OrthoDB" id="3522308at2759"/>
<gene>
    <name evidence="3" type="ORF">BDV98DRAFT_569810</name>
</gene>
<dbReference type="GO" id="GO:0008270">
    <property type="term" value="F:zinc ion binding"/>
    <property type="evidence" value="ECO:0007669"/>
    <property type="project" value="InterPro"/>
</dbReference>
<feature type="region of interest" description="Disordered" evidence="1">
    <location>
        <begin position="25"/>
        <end position="49"/>
    </location>
</feature>
<dbReference type="AlphaFoldDB" id="A0A5C3QG34"/>
<dbReference type="PROSITE" id="PS00463">
    <property type="entry name" value="ZN2_CY6_FUNGAL_1"/>
    <property type="match status" value="1"/>
</dbReference>
<evidence type="ECO:0000259" key="2">
    <source>
        <dbReference type="PROSITE" id="PS50048"/>
    </source>
</evidence>
<organism evidence="3 4">
    <name type="scientific">Pterulicium gracile</name>
    <dbReference type="NCBI Taxonomy" id="1884261"/>
    <lineage>
        <taxon>Eukaryota</taxon>
        <taxon>Fungi</taxon>
        <taxon>Dikarya</taxon>
        <taxon>Basidiomycota</taxon>
        <taxon>Agaricomycotina</taxon>
        <taxon>Agaricomycetes</taxon>
        <taxon>Agaricomycetidae</taxon>
        <taxon>Agaricales</taxon>
        <taxon>Pleurotineae</taxon>
        <taxon>Pterulaceae</taxon>
        <taxon>Pterulicium</taxon>
    </lineage>
</organism>
<proteinExistence type="predicted"/>
<dbReference type="Pfam" id="PF00172">
    <property type="entry name" value="Zn_clus"/>
    <property type="match status" value="1"/>
</dbReference>
<dbReference type="SUPFAM" id="SSF57701">
    <property type="entry name" value="Zn2/Cys6 DNA-binding domain"/>
    <property type="match status" value="2"/>
</dbReference>
<dbReference type="InterPro" id="IPR036864">
    <property type="entry name" value="Zn2-C6_fun-type_DNA-bd_sf"/>
</dbReference>
<dbReference type="EMBL" id="ML178829">
    <property type="protein sequence ID" value="TFL00437.1"/>
    <property type="molecule type" value="Genomic_DNA"/>
</dbReference>
<evidence type="ECO:0000256" key="1">
    <source>
        <dbReference type="SAM" id="MobiDB-lite"/>
    </source>
</evidence>
<feature type="domain" description="Zn(2)-C6 fungal-type" evidence="2">
    <location>
        <begin position="51"/>
        <end position="83"/>
    </location>
</feature>
<evidence type="ECO:0000313" key="3">
    <source>
        <dbReference type="EMBL" id="TFL00437.1"/>
    </source>
</evidence>
<name>A0A5C3QG34_9AGAR</name>
<keyword evidence="4" id="KW-1185">Reference proteome</keyword>
<dbReference type="InterPro" id="IPR001138">
    <property type="entry name" value="Zn2Cys6_DnaBD"/>
</dbReference>